<gene>
    <name evidence="9" type="primary">sctS</name>
    <name evidence="9" type="ORF">PQQ63_06725</name>
</gene>
<dbReference type="RefSeq" id="WP_408224201.1">
    <property type="nucleotide sequence ID" value="NZ_JAQQCF010000004.1"/>
</dbReference>
<evidence type="ECO:0000256" key="1">
    <source>
        <dbReference type="ARBA" id="ARBA00004651"/>
    </source>
</evidence>
<keyword evidence="7 8" id="KW-0472">Membrane</keyword>
<organism evidence="9 10">
    <name type="scientific">Paraburkholderia metrosideri</name>
    <dbReference type="NCBI Taxonomy" id="580937"/>
    <lineage>
        <taxon>Bacteria</taxon>
        <taxon>Pseudomonadati</taxon>
        <taxon>Pseudomonadota</taxon>
        <taxon>Betaproteobacteria</taxon>
        <taxon>Burkholderiales</taxon>
        <taxon>Burkholderiaceae</taxon>
        <taxon>Paraburkholderia</taxon>
    </lineage>
</organism>
<keyword evidence="6" id="KW-0843">Virulence</keyword>
<comment type="caution">
    <text evidence="9">The sequence shown here is derived from an EMBL/GenBank/DDBJ whole genome shotgun (WGS) entry which is preliminary data.</text>
</comment>
<reference evidence="9 10" key="1">
    <citation type="journal article" date="2024" name="Chem. Sci.">
        <title>Discovery of megapolipeptins by genome mining of a Burkholderiales bacteria collection.</title>
        <authorList>
            <person name="Paulo B.S."/>
            <person name="Recchia M.J.J."/>
            <person name="Lee S."/>
            <person name="Fergusson C.H."/>
            <person name="Romanowski S.B."/>
            <person name="Hernandez A."/>
            <person name="Krull N."/>
            <person name="Liu D.Y."/>
            <person name="Cavanagh H."/>
            <person name="Bos A."/>
            <person name="Gray C.A."/>
            <person name="Murphy B.T."/>
            <person name="Linington R.G."/>
            <person name="Eustaquio A.S."/>
        </authorList>
    </citation>
    <scope>NUCLEOTIDE SEQUENCE [LARGE SCALE GENOMIC DNA]</scope>
    <source>
        <strain evidence="9 10">RL17-338-BIC-A</strain>
    </source>
</reference>
<proteinExistence type="inferred from homology"/>
<keyword evidence="4 8" id="KW-0812">Transmembrane</keyword>
<evidence type="ECO:0000313" key="10">
    <source>
        <dbReference type="Proteomes" id="UP001629432"/>
    </source>
</evidence>
<keyword evidence="10" id="KW-1185">Reference proteome</keyword>
<name>A0ABW9DN62_9BURK</name>
<dbReference type="InterPro" id="IPR002191">
    <property type="entry name" value="Bac_export_3"/>
</dbReference>
<protein>
    <submittedName>
        <fullName evidence="9">Type III secretion system export apparatus subunit SctS</fullName>
    </submittedName>
</protein>
<dbReference type="PRINTS" id="PR00952">
    <property type="entry name" value="TYPE3IMQPROT"/>
</dbReference>
<dbReference type="EMBL" id="JAQQCF010000004">
    <property type="protein sequence ID" value="MFM0636383.1"/>
    <property type="molecule type" value="Genomic_DNA"/>
</dbReference>
<keyword evidence="5 8" id="KW-1133">Transmembrane helix</keyword>
<dbReference type="NCBIfam" id="TIGR01403">
    <property type="entry name" value="fliQ_rel_III"/>
    <property type="match status" value="1"/>
</dbReference>
<dbReference type="PANTHER" id="PTHR34040:SF7">
    <property type="entry name" value="SURFACE PRESENTATION OF ANTIGENS PROTEIN SPAQ"/>
    <property type="match status" value="1"/>
</dbReference>
<keyword evidence="3" id="KW-1003">Cell membrane</keyword>
<evidence type="ECO:0000256" key="2">
    <source>
        <dbReference type="ARBA" id="ARBA00006156"/>
    </source>
</evidence>
<feature type="transmembrane region" description="Helical" evidence="8">
    <location>
        <begin position="53"/>
        <end position="77"/>
    </location>
</feature>
<comment type="similarity">
    <text evidence="2">Belongs to the FliQ/MopD/SpaQ family.</text>
</comment>
<evidence type="ECO:0000256" key="6">
    <source>
        <dbReference type="ARBA" id="ARBA00023026"/>
    </source>
</evidence>
<dbReference type="InterPro" id="IPR006306">
    <property type="entry name" value="T3SS_HrpO"/>
</dbReference>
<feature type="transmembrane region" description="Helical" evidence="8">
    <location>
        <begin position="20"/>
        <end position="41"/>
    </location>
</feature>
<evidence type="ECO:0000256" key="8">
    <source>
        <dbReference type="SAM" id="Phobius"/>
    </source>
</evidence>
<evidence type="ECO:0000256" key="3">
    <source>
        <dbReference type="ARBA" id="ARBA00022475"/>
    </source>
</evidence>
<evidence type="ECO:0000256" key="4">
    <source>
        <dbReference type="ARBA" id="ARBA00022692"/>
    </source>
</evidence>
<dbReference type="Proteomes" id="UP001629432">
    <property type="component" value="Unassembled WGS sequence"/>
</dbReference>
<comment type="subcellular location">
    <subcellularLocation>
        <location evidence="1">Cell membrane</location>
        <topology evidence="1">Multi-pass membrane protein</topology>
    </subcellularLocation>
</comment>
<accession>A0ABW9DN62</accession>
<evidence type="ECO:0000256" key="7">
    <source>
        <dbReference type="ARBA" id="ARBA00023136"/>
    </source>
</evidence>
<sequence>MNTDDLIGLTTQGMLLCLYVSLPVIIVSALSGLMISFIQAITSLQDQTISHSVKLIAVTATIALSGAWAGSAILHFATRLLTLAVPT</sequence>
<evidence type="ECO:0000313" key="9">
    <source>
        <dbReference type="EMBL" id="MFM0636383.1"/>
    </source>
</evidence>
<dbReference type="Pfam" id="PF01313">
    <property type="entry name" value="Bac_export_3"/>
    <property type="match status" value="1"/>
</dbReference>
<evidence type="ECO:0000256" key="5">
    <source>
        <dbReference type="ARBA" id="ARBA00022989"/>
    </source>
</evidence>
<dbReference type="PANTHER" id="PTHR34040">
    <property type="entry name" value="FLAGELLAR BIOSYNTHETIC PROTEIN FLIQ"/>
    <property type="match status" value="1"/>
</dbReference>